<accession>A0ABY6K9X6</accession>
<reference evidence="2 3" key="1">
    <citation type="submission" date="2022-01" db="EMBL/GenBank/DDBJ databases">
        <title>A chromosomal length assembly of Cordylochernes scorpioides.</title>
        <authorList>
            <person name="Zeh D."/>
            <person name="Zeh J."/>
        </authorList>
    </citation>
    <scope>NUCLEOTIDE SEQUENCE [LARGE SCALE GENOMIC DNA]</scope>
    <source>
        <strain evidence="2">IN4F17</strain>
        <tissue evidence="2">Whole Body</tissue>
    </source>
</reference>
<dbReference type="EMBL" id="CP092865">
    <property type="protein sequence ID" value="UYV64633.1"/>
    <property type="molecule type" value="Genomic_DNA"/>
</dbReference>
<feature type="domain" description="DUF5641" evidence="1">
    <location>
        <begin position="1"/>
        <end position="37"/>
    </location>
</feature>
<evidence type="ECO:0000259" key="1">
    <source>
        <dbReference type="Pfam" id="PF18701"/>
    </source>
</evidence>
<sequence>MGRVVETHPGKDGLVRVVSLRTSVGVLRRPLVKLVLLPVAPPELDVAHQLGEKCLVLEEVGGSFISVVGDHFFRASTIITPDLQGWVFGRGLEDILANLESTKTYLYKYYINCYVLDEPVKVDRITEDSNMQRMTEVEDEYVADALTNMQPHCEDLVGRLTDAIRGLAVPRAEEALISSFDGSHATSSLLSYNHLQRSTPASISHFKVPAPAERLATDKKPGESSFTKTFEVM</sequence>
<protein>
    <recommendedName>
        <fullName evidence="1">DUF5641 domain-containing protein</fullName>
    </recommendedName>
</protein>
<name>A0ABY6K9X6_9ARAC</name>
<dbReference type="Proteomes" id="UP001235939">
    <property type="component" value="Chromosome 03"/>
</dbReference>
<keyword evidence="3" id="KW-1185">Reference proteome</keyword>
<gene>
    <name evidence="2" type="ORF">LAZ67_3001405</name>
</gene>
<dbReference type="InterPro" id="IPR040676">
    <property type="entry name" value="DUF5641"/>
</dbReference>
<proteinExistence type="predicted"/>
<evidence type="ECO:0000313" key="2">
    <source>
        <dbReference type="EMBL" id="UYV64633.1"/>
    </source>
</evidence>
<evidence type="ECO:0000313" key="3">
    <source>
        <dbReference type="Proteomes" id="UP001235939"/>
    </source>
</evidence>
<organism evidence="2 3">
    <name type="scientific">Cordylochernes scorpioides</name>
    <dbReference type="NCBI Taxonomy" id="51811"/>
    <lineage>
        <taxon>Eukaryota</taxon>
        <taxon>Metazoa</taxon>
        <taxon>Ecdysozoa</taxon>
        <taxon>Arthropoda</taxon>
        <taxon>Chelicerata</taxon>
        <taxon>Arachnida</taxon>
        <taxon>Pseudoscorpiones</taxon>
        <taxon>Cheliferoidea</taxon>
        <taxon>Chernetidae</taxon>
        <taxon>Cordylochernes</taxon>
    </lineage>
</organism>
<dbReference type="Pfam" id="PF18701">
    <property type="entry name" value="DUF5641"/>
    <property type="match status" value="1"/>
</dbReference>